<dbReference type="PRINTS" id="PR00633">
    <property type="entry name" value="RCCNDNSATION"/>
</dbReference>
<dbReference type="Proteomes" id="UP001162131">
    <property type="component" value="Unassembled WGS sequence"/>
</dbReference>
<dbReference type="EMBL" id="CAJZBQ010000011">
    <property type="protein sequence ID" value="CAG9314016.1"/>
    <property type="molecule type" value="Genomic_DNA"/>
</dbReference>
<sequence length="327" mass="35848">MYQLNAYSCGSGSSDLLFTGDNLDYKDFQIARIPWNLKVIKLSGVVGIGIDNEERAWFWSEGLKIMLKPNVTKIACGWTHVLFISEEKAYSYGQGAFGQLGLGNVKRCANPENLQINGCINVGCGFRTSFVITREGTFCFGENRGYQLGLPIKSNIKEPTLNPLIEIPGIIEGGNKHTASLNKGRLFVWGQNNYGQLGILAMESQVPTQVNFHKEISQIGCGWYHTAFSTVDKELYITGRGDLGQQGNGETSNSNEFKLIMSDVDGFSCGSEHNLAISNGRVFSWGWNEHGNLGIGTQENQVVPLQVSIENPIRVICGGAISYIISS</sequence>
<comment type="caution">
    <text evidence="3">The sequence shown here is derived from an EMBL/GenBank/DDBJ whole genome shotgun (WGS) entry which is preliminary data.</text>
</comment>
<dbReference type="SUPFAM" id="SSF50985">
    <property type="entry name" value="RCC1/BLIP-II"/>
    <property type="match status" value="1"/>
</dbReference>
<dbReference type="InterPro" id="IPR009091">
    <property type="entry name" value="RCC1/BLIP-II"/>
</dbReference>
<organism evidence="3 4">
    <name type="scientific">Blepharisma stoltei</name>
    <dbReference type="NCBI Taxonomy" id="1481888"/>
    <lineage>
        <taxon>Eukaryota</taxon>
        <taxon>Sar</taxon>
        <taxon>Alveolata</taxon>
        <taxon>Ciliophora</taxon>
        <taxon>Postciliodesmatophora</taxon>
        <taxon>Heterotrichea</taxon>
        <taxon>Heterotrichida</taxon>
        <taxon>Blepharismidae</taxon>
        <taxon>Blepharisma</taxon>
    </lineage>
</organism>
<dbReference type="InterPro" id="IPR000408">
    <property type="entry name" value="Reg_chr_condens"/>
</dbReference>
<dbReference type="PANTHER" id="PTHR22870:SF408">
    <property type="entry name" value="OS09G0560450 PROTEIN"/>
    <property type="match status" value="1"/>
</dbReference>
<dbReference type="Gene3D" id="2.130.10.30">
    <property type="entry name" value="Regulator of chromosome condensation 1/beta-lactamase-inhibitor protein II"/>
    <property type="match status" value="2"/>
</dbReference>
<dbReference type="PANTHER" id="PTHR22870">
    <property type="entry name" value="REGULATOR OF CHROMOSOME CONDENSATION"/>
    <property type="match status" value="1"/>
</dbReference>
<feature type="repeat" description="RCC1" evidence="2">
    <location>
        <begin position="184"/>
        <end position="232"/>
    </location>
</feature>
<dbReference type="InterPro" id="IPR051210">
    <property type="entry name" value="Ub_ligase/GEF_domain"/>
</dbReference>
<dbReference type="PROSITE" id="PS50012">
    <property type="entry name" value="RCC1_3"/>
    <property type="match status" value="3"/>
</dbReference>
<name>A0AAU9IJS0_9CILI</name>
<proteinExistence type="predicted"/>
<dbReference type="AlphaFoldDB" id="A0AAU9IJS0"/>
<feature type="repeat" description="RCC1" evidence="2">
    <location>
        <begin position="280"/>
        <end position="327"/>
    </location>
</feature>
<gene>
    <name evidence="3" type="ORF">BSTOLATCC_MIC9816</name>
</gene>
<evidence type="ECO:0000256" key="2">
    <source>
        <dbReference type="PROSITE-ProRule" id="PRU00235"/>
    </source>
</evidence>
<reference evidence="3" key="1">
    <citation type="submission" date="2021-09" db="EMBL/GenBank/DDBJ databases">
        <authorList>
            <consortium name="AG Swart"/>
            <person name="Singh M."/>
            <person name="Singh A."/>
            <person name="Seah K."/>
            <person name="Emmerich C."/>
        </authorList>
    </citation>
    <scope>NUCLEOTIDE SEQUENCE</scope>
    <source>
        <strain evidence="3">ATCC30299</strain>
    </source>
</reference>
<evidence type="ECO:0000256" key="1">
    <source>
        <dbReference type="ARBA" id="ARBA00022737"/>
    </source>
</evidence>
<protein>
    <submittedName>
        <fullName evidence="3">Uncharacterized protein</fullName>
    </submittedName>
</protein>
<keyword evidence="1" id="KW-0677">Repeat</keyword>
<evidence type="ECO:0000313" key="4">
    <source>
        <dbReference type="Proteomes" id="UP001162131"/>
    </source>
</evidence>
<feature type="repeat" description="RCC1" evidence="2">
    <location>
        <begin position="87"/>
        <end position="135"/>
    </location>
</feature>
<keyword evidence="4" id="KW-1185">Reference proteome</keyword>
<dbReference type="Pfam" id="PF00415">
    <property type="entry name" value="RCC1"/>
    <property type="match status" value="2"/>
</dbReference>
<evidence type="ECO:0000313" key="3">
    <source>
        <dbReference type="EMBL" id="CAG9314016.1"/>
    </source>
</evidence>
<accession>A0AAU9IJS0</accession>